<dbReference type="Pfam" id="PF13860">
    <property type="entry name" value="FlgD_ig"/>
    <property type="match status" value="1"/>
</dbReference>
<evidence type="ECO:0000256" key="4">
    <source>
        <dbReference type="ARBA" id="ARBA00024746"/>
    </source>
</evidence>
<comment type="similarity">
    <text evidence="1 5">Belongs to the FlgD family.</text>
</comment>
<evidence type="ECO:0000256" key="1">
    <source>
        <dbReference type="ARBA" id="ARBA00010577"/>
    </source>
</evidence>
<gene>
    <name evidence="8" type="primary">flgD</name>
    <name evidence="8" type="ORF">PHA8399_03639</name>
</gene>
<name>A0A0P1HD73_9RHOB</name>
<dbReference type="STRING" id="1396826.PHA8399_03639"/>
<dbReference type="RefSeq" id="WP_058287494.1">
    <property type="nucleotide sequence ID" value="NZ_CYSR01000031.1"/>
</dbReference>
<organism evidence="8 9">
    <name type="scientific">Leisingera aquaemixtae</name>
    <dbReference type="NCBI Taxonomy" id="1396826"/>
    <lineage>
        <taxon>Bacteria</taxon>
        <taxon>Pseudomonadati</taxon>
        <taxon>Pseudomonadota</taxon>
        <taxon>Alphaproteobacteria</taxon>
        <taxon>Rhodobacterales</taxon>
        <taxon>Roseobacteraceae</taxon>
        <taxon>Leisingera</taxon>
    </lineage>
</organism>
<dbReference type="Pfam" id="PF03963">
    <property type="entry name" value="FlgD"/>
    <property type="match status" value="1"/>
</dbReference>
<dbReference type="EMBL" id="CYSR01000031">
    <property type="protein sequence ID" value="CUI01494.1"/>
    <property type="molecule type" value="Genomic_DNA"/>
</dbReference>
<feature type="compositionally biased region" description="Low complexity" evidence="6">
    <location>
        <begin position="11"/>
        <end position="23"/>
    </location>
</feature>
<dbReference type="InterPro" id="IPR005648">
    <property type="entry name" value="FlgD"/>
</dbReference>
<evidence type="ECO:0000256" key="5">
    <source>
        <dbReference type="RuleBase" id="RU362076"/>
    </source>
</evidence>
<proteinExistence type="inferred from homology"/>
<accession>A0A0P1HD73</accession>
<evidence type="ECO:0000313" key="8">
    <source>
        <dbReference type="EMBL" id="CUI01494.1"/>
    </source>
</evidence>
<evidence type="ECO:0000256" key="6">
    <source>
        <dbReference type="SAM" id="MobiDB-lite"/>
    </source>
</evidence>
<reference evidence="8 9" key="1">
    <citation type="submission" date="2015-09" db="EMBL/GenBank/DDBJ databases">
        <authorList>
            <consortium name="Swine Surveillance"/>
        </authorList>
    </citation>
    <scope>NUCLEOTIDE SEQUENCE [LARGE SCALE GENOMIC DNA]</scope>
    <source>
        <strain evidence="8 9">CECT 8399</strain>
    </source>
</reference>
<dbReference type="Gene3D" id="2.60.40.4070">
    <property type="match status" value="1"/>
</dbReference>
<keyword evidence="3 5" id="KW-1005">Bacterial flagellum biogenesis</keyword>
<dbReference type="NCBIfam" id="NF009453">
    <property type="entry name" value="PRK12813.1"/>
    <property type="match status" value="1"/>
</dbReference>
<dbReference type="InterPro" id="IPR025965">
    <property type="entry name" value="FlgD/Vpr_Ig-like"/>
</dbReference>
<evidence type="ECO:0000256" key="3">
    <source>
        <dbReference type="ARBA" id="ARBA00022795"/>
    </source>
</evidence>
<sequence length="225" mass="23787">MTTAVTSAGSPAAQTPQQPAATQKTSGLTSDFETFVKMLTAQATNQDPLEPLDSTEYAAQLAQFSMVEQQTKSNTLLEGLQSQLGLANMAALSGWVGMEARGVAPGYFDGSSEITIAPNPAAAADSVTLVVQDTKGSEVQRVTLPVSAEPYQWTGLDEDGNPLEAGEYKFVIESRKGDELLLQEYAEIYFKVNETRMQGGDVGLITEGGSVVLASSVSALRDPQS</sequence>
<evidence type="ECO:0000313" key="9">
    <source>
        <dbReference type="Proteomes" id="UP000051326"/>
    </source>
</evidence>
<dbReference type="GO" id="GO:0044781">
    <property type="term" value="P:bacterial-type flagellum organization"/>
    <property type="evidence" value="ECO:0007669"/>
    <property type="project" value="UniProtKB-UniRule"/>
</dbReference>
<protein>
    <recommendedName>
        <fullName evidence="2 5">Basal-body rod modification protein FlgD</fullName>
    </recommendedName>
</protein>
<evidence type="ECO:0000256" key="2">
    <source>
        <dbReference type="ARBA" id="ARBA00016013"/>
    </source>
</evidence>
<dbReference type="Proteomes" id="UP000051326">
    <property type="component" value="Unassembled WGS sequence"/>
</dbReference>
<comment type="function">
    <text evidence="4 5">Required for flagellar hook formation. May act as a scaffolding protein.</text>
</comment>
<evidence type="ECO:0000259" key="7">
    <source>
        <dbReference type="Pfam" id="PF13860"/>
    </source>
</evidence>
<dbReference type="AlphaFoldDB" id="A0A0P1HD73"/>
<feature type="domain" description="FlgD/Vpr Ig-like" evidence="7">
    <location>
        <begin position="108"/>
        <end position="177"/>
    </location>
</feature>
<feature type="region of interest" description="Disordered" evidence="6">
    <location>
        <begin position="1"/>
        <end position="27"/>
    </location>
</feature>